<reference evidence="3 4" key="1">
    <citation type="submission" date="2023-04" db="EMBL/GenBank/DDBJ databases">
        <title>Jannaschia ovalis sp. nov., a marine bacterium isolated from sea tidal flat.</title>
        <authorList>
            <person name="Kwon D.Y."/>
            <person name="Kim J.-J."/>
        </authorList>
    </citation>
    <scope>NUCLEOTIDE SEQUENCE [LARGE SCALE GENOMIC DNA]</scope>
    <source>
        <strain evidence="3 4">GRR-S6-38</strain>
    </source>
</reference>
<dbReference type="SUPFAM" id="SSF103481">
    <property type="entry name" value="Multidrug resistance efflux transporter EmrE"/>
    <property type="match status" value="2"/>
</dbReference>
<organism evidence="3 4">
    <name type="scientific">Jannaschia ovalis</name>
    <dbReference type="NCBI Taxonomy" id="3038773"/>
    <lineage>
        <taxon>Bacteria</taxon>
        <taxon>Pseudomonadati</taxon>
        <taxon>Pseudomonadota</taxon>
        <taxon>Alphaproteobacteria</taxon>
        <taxon>Rhodobacterales</taxon>
        <taxon>Roseobacteraceae</taxon>
        <taxon>Jannaschia</taxon>
    </lineage>
</organism>
<feature type="transmembrane region" description="Helical" evidence="1">
    <location>
        <begin position="69"/>
        <end position="89"/>
    </location>
</feature>
<proteinExistence type="predicted"/>
<dbReference type="Proteomes" id="UP001243420">
    <property type="component" value="Chromosome"/>
</dbReference>
<dbReference type="PANTHER" id="PTHR22911">
    <property type="entry name" value="ACYL-MALONYL CONDENSING ENZYME-RELATED"/>
    <property type="match status" value="1"/>
</dbReference>
<dbReference type="Pfam" id="PF00892">
    <property type="entry name" value="EamA"/>
    <property type="match status" value="1"/>
</dbReference>
<evidence type="ECO:0000259" key="2">
    <source>
        <dbReference type="Pfam" id="PF00892"/>
    </source>
</evidence>
<keyword evidence="1" id="KW-1133">Transmembrane helix</keyword>
<name>A0ABY8LC24_9RHOB</name>
<feature type="transmembrane region" description="Helical" evidence="1">
    <location>
        <begin position="217"/>
        <end position="235"/>
    </location>
</feature>
<evidence type="ECO:0000313" key="4">
    <source>
        <dbReference type="Proteomes" id="UP001243420"/>
    </source>
</evidence>
<accession>A0ABY8LC24</accession>
<gene>
    <name evidence="3" type="ORF">P8627_00885</name>
</gene>
<dbReference type="RefSeq" id="WP_279965597.1">
    <property type="nucleotide sequence ID" value="NZ_CP122537.1"/>
</dbReference>
<keyword evidence="1" id="KW-0812">Transmembrane</keyword>
<protein>
    <submittedName>
        <fullName evidence="3">DMT family transporter</fullName>
    </submittedName>
</protein>
<feature type="domain" description="EamA" evidence="2">
    <location>
        <begin position="11"/>
        <end position="137"/>
    </location>
</feature>
<feature type="transmembrane region" description="Helical" evidence="1">
    <location>
        <begin position="175"/>
        <end position="197"/>
    </location>
</feature>
<dbReference type="EMBL" id="CP122537">
    <property type="protein sequence ID" value="WGH78846.1"/>
    <property type="molecule type" value="Genomic_DNA"/>
</dbReference>
<feature type="transmembrane region" description="Helical" evidence="1">
    <location>
        <begin position="36"/>
        <end position="57"/>
    </location>
</feature>
<feature type="transmembrane region" description="Helical" evidence="1">
    <location>
        <begin position="144"/>
        <end position="163"/>
    </location>
</feature>
<feature type="transmembrane region" description="Helical" evidence="1">
    <location>
        <begin position="247"/>
        <end position="267"/>
    </location>
</feature>
<sequence>MENRTLAAAGAILAAMTVIGFIDQYIRLLADASSLWTFHLLRTAMMWALVLGWLVLAARGIRVVRWRGVLARSALMSTAMIVYFGALGFMPVAQVAAGLFTAPIWVLILSVAFFGQRIGAARILAVILGFAGVILVVAPDPAQVSPFVFAPVVAGAFYALAVIATREWCRDESALVLSMGIFSFMGLWALGGIAVLALAGETGGFLGRGFVPPTATVWAVCALQAGGSLLAVILLTRGYQLAEASVVSVFEYSVLATSALFGFLVWGETMGPGGLLGLALIAGAGSVIALRGRRVPA</sequence>
<evidence type="ECO:0000256" key="1">
    <source>
        <dbReference type="SAM" id="Phobius"/>
    </source>
</evidence>
<dbReference type="InterPro" id="IPR037185">
    <property type="entry name" value="EmrE-like"/>
</dbReference>
<feature type="transmembrane region" description="Helical" evidence="1">
    <location>
        <begin position="121"/>
        <end position="138"/>
    </location>
</feature>
<keyword evidence="4" id="KW-1185">Reference proteome</keyword>
<evidence type="ECO:0000313" key="3">
    <source>
        <dbReference type="EMBL" id="WGH78846.1"/>
    </source>
</evidence>
<keyword evidence="1" id="KW-0472">Membrane</keyword>
<dbReference type="InterPro" id="IPR000620">
    <property type="entry name" value="EamA_dom"/>
</dbReference>
<feature type="transmembrane region" description="Helical" evidence="1">
    <location>
        <begin position="95"/>
        <end position="114"/>
    </location>
</feature>
<feature type="transmembrane region" description="Helical" evidence="1">
    <location>
        <begin position="273"/>
        <end position="290"/>
    </location>
</feature>
<dbReference type="PANTHER" id="PTHR22911:SF135">
    <property type="entry name" value="BLR4310 PROTEIN"/>
    <property type="match status" value="1"/>
</dbReference>